<evidence type="ECO:0000256" key="1">
    <source>
        <dbReference type="SAM" id="SignalP"/>
    </source>
</evidence>
<dbReference type="RefSeq" id="WP_338290447.1">
    <property type="nucleotide sequence ID" value="NZ_AP027272.1"/>
</dbReference>
<feature type="chain" id="PRO_5041247463" description="DUF2059 domain-containing protein" evidence="1">
    <location>
        <begin position="21"/>
        <end position="285"/>
    </location>
</feature>
<keyword evidence="3" id="KW-1185">Reference proteome</keyword>
<gene>
    <name evidence="2" type="ORF">MACH26_01690</name>
</gene>
<protein>
    <recommendedName>
        <fullName evidence="4">DUF2059 domain-containing protein</fullName>
    </recommendedName>
</protein>
<sequence length="285" mass="32010">MHIAKLTLSLLLLFTCLAKAQGEKSDLVDAVLHQSSIEISILSMPSQLAQLPALMPLKGQHQQQLMEDLVDAIMTDFNEVEVLSSIKAHFMVKGDSQKLRQTLLWLQSGYGKEITQIEILAQQQDPVLLQQYVMNFSEQQISAENLAIFKKMVRVSQLNETMFKMMESFLPAMMKGMADIAEVSGHALPKNSGDFEQQIANQVNMMRNQFGPMLEMQMVATLSYLFRDASAPTLLAYNDFLSSAAGQHYLQLSMESMLQFGLDWVESIMANLAQVMDSQALVVRH</sequence>
<proteinExistence type="predicted"/>
<reference evidence="2" key="1">
    <citation type="submission" date="2023-01" db="EMBL/GenBank/DDBJ databases">
        <title>Complete genome sequence of Planctobacterium marinum strain Dej080120_11.</title>
        <authorList>
            <person name="Ueki S."/>
            <person name="Maruyama F."/>
        </authorList>
    </citation>
    <scope>NUCLEOTIDE SEQUENCE</scope>
    <source>
        <strain evidence="2">Dej080120_11</strain>
    </source>
</reference>
<name>A0AA48HRS6_9ALTE</name>
<dbReference type="Proteomes" id="UP001333710">
    <property type="component" value="Chromosome"/>
</dbReference>
<keyword evidence="1" id="KW-0732">Signal</keyword>
<evidence type="ECO:0000313" key="2">
    <source>
        <dbReference type="EMBL" id="BDX04648.1"/>
    </source>
</evidence>
<dbReference type="EMBL" id="AP027272">
    <property type="protein sequence ID" value="BDX04648.1"/>
    <property type="molecule type" value="Genomic_DNA"/>
</dbReference>
<dbReference type="KEGG" id="pmaw:MACH26_01690"/>
<evidence type="ECO:0008006" key="4">
    <source>
        <dbReference type="Google" id="ProtNLM"/>
    </source>
</evidence>
<organism evidence="2 3">
    <name type="scientific">Planctobacterium marinum</name>
    <dbReference type="NCBI Taxonomy" id="1631968"/>
    <lineage>
        <taxon>Bacteria</taxon>
        <taxon>Pseudomonadati</taxon>
        <taxon>Pseudomonadota</taxon>
        <taxon>Gammaproteobacteria</taxon>
        <taxon>Alteromonadales</taxon>
        <taxon>Alteromonadaceae</taxon>
        <taxon>Planctobacterium</taxon>
    </lineage>
</organism>
<dbReference type="AlphaFoldDB" id="A0AA48HRS6"/>
<accession>A0AA48HRS6</accession>
<evidence type="ECO:0000313" key="3">
    <source>
        <dbReference type="Proteomes" id="UP001333710"/>
    </source>
</evidence>
<feature type="signal peptide" evidence="1">
    <location>
        <begin position="1"/>
        <end position="20"/>
    </location>
</feature>